<dbReference type="Proteomes" id="UP000299102">
    <property type="component" value="Unassembled WGS sequence"/>
</dbReference>
<accession>A0A4C2A4B0</accession>
<organism evidence="1 2">
    <name type="scientific">Eumeta variegata</name>
    <name type="common">Bagworm moth</name>
    <name type="synonym">Eumeta japonica</name>
    <dbReference type="NCBI Taxonomy" id="151549"/>
    <lineage>
        <taxon>Eukaryota</taxon>
        <taxon>Metazoa</taxon>
        <taxon>Ecdysozoa</taxon>
        <taxon>Arthropoda</taxon>
        <taxon>Hexapoda</taxon>
        <taxon>Insecta</taxon>
        <taxon>Pterygota</taxon>
        <taxon>Neoptera</taxon>
        <taxon>Endopterygota</taxon>
        <taxon>Lepidoptera</taxon>
        <taxon>Glossata</taxon>
        <taxon>Ditrysia</taxon>
        <taxon>Tineoidea</taxon>
        <taxon>Psychidae</taxon>
        <taxon>Oiketicinae</taxon>
        <taxon>Eumeta</taxon>
    </lineage>
</organism>
<proteinExistence type="predicted"/>
<protein>
    <submittedName>
        <fullName evidence="1">Uncharacterized protein</fullName>
    </submittedName>
</protein>
<name>A0A4C2A4B0_EUMVA</name>
<dbReference type="EMBL" id="BGZK01002573">
    <property type="protein sequence ID" value="GBP95010.1"/>
    <property type="molecule type" value="Genomic_DNA"/>
</dbReference>
<reference evidence="1 2" key="1">
    <citation type="journal article" date="2019" name="Commun. Biol.">
        <title>The bagworm genome reveals a unique fibroin gene that provides high tensile strength.</title>
        <authorList>
            <person name="Kono N."/>
            <person name="Nakamura H."/>
            <person name="Ohtoshi R."/>
            <person name="Tomita M."/>
            <person name="Numata K."/>
            <person name="Arakawa K."/>
        </authorList>
    </citation>
    <scope>NUCLEOTIDE SEQUENCE [LARGE SCALE GENOMIC DNA]</scope>
</reference>
<gene>
    <name evidence="1" type="ORF">EVAR_67446_1</name>
</gene>
<keyword evidence="2" id="KW-1185">Reference proteome</keyword>
<dbReference type="AlphaFoldDB" id="A0A4C2A4B0"/>
<evidence type="ECO:0000313" key="2">
    <source>
        <dbReference type="Proteomes" id="UP000299102"/>
    </source>
</evidence>
<evidence type="ECO:0000313" key="1">
    <source>
        <dbReference type="EMBL" id="GBP95010.1"/>
    </source>
</evidence>
<sequence length="190" mass="21481">MVLGLTGRMRKRIRTCSWIEFELDQLYGCQEFNVTLSLFTLTDINGWNQDWLPFINMFNNIVVSRADLKAGSRARGPDCEWTSLMLYNSDSQVLLTFDQLVRFLEEGCRLCDDISREMRGLGSNAIRRLTFDQEATRAGRAPLEVFEANRVSQIENSAVVYAPGTALGIVSLHGNLPFRRLAPGVQALRS</sequence>
<comment type="caution">
    <text evidence="1">The sequence shown here is derived from an EMBL/GenBank/DDBJ whole genome shotgun (WGS) entry which is preliminary data.</text>
</comment>